<dbReference type="InterPro" id="IPR016160">
    <property type="entry name" value="Ald_DH_CS_CYS"/>
</dbReference>
<dbReference type="InterPro" id="IPR016162">
    <property type="entry name" value="Ald_DH_N"/>
</dbReference>
<dbReference type="GO" id="GO:0010133">
    <property type="term" value="P:L-proline catabolic process to L-glutamate"/>
    <property type="evidence" value="ECO:0007669"/>
    <property type="project" value="InterPro"/>
</dbReference>
<dbReference type="RefSeq" id="WP_123739576.1">
    <property type="nucleotide sequence ID" value="NZ_RKHQ01000001.1"/>
</dbReference>
<dbReference type="InterPro" id="IPR016161">
    <property type="entry name" value="Ald_DH/histidinol_DH"/>
</dbReference>
<evidence type="ECO:0000256" key="1">
    <source>
        <dbReference type="ARBA" id="ARBA00004786"/>
    </source>
</evidence>
<dbReference type="PANTHER" id="PTHR42862">
    <property type="entry name" value="DELTA-1-PYRROLINE-5-CARBOXYLATE DEHYDROGENASE 1, ISOFORM A-RELATED"/>
    <property type="match status" value="1"/>
</dbReference>
<dbReference type="InterPro" id="IPR002872">
    <property type="entry name" value="Proline_DH_dom"/>
</dbReference>
<dbReference type="SUPFAM" id="SSF53720">
    <property type="entry name" value="ALDH-like"/>
    <property type="match status" value="1"/>
</dbReference>
<gene>
    <name evidence="12" type="ORF">EDD28_2143</name>
</gene>
<proteinExistence type="inferred from homology"/>
<evidence type="ECO:0000256" key="3">
    <source>
        <dbReference type="ARBA" id="ARBA00023002"/>
    </source>
</evidence>
<feature type="active site" evidence="6">
    <location>
        <position position="771"/>
    </location>
</feature>
<comment type="caution">
    <text evidence="12">The sequence shown here is derived from an EMBL/GenBank/DDBJ whole genome shotgun (WGS) entry which is preliminary data.</text>
</comment>
<comment type="catalytic activity">
    <reaction evidence="5">
        <text>L-glutamate 5-semialdehyde + NAD(+) + H2O = L-glutamate + NADH + 2 H(+)</text>
        <dbReference type="Rhea" id="RHEA:30235"/>
        <dbReference type="ChEBI" id="CHEBI:15377"/>
        <dbReference type="ChEBI" id="CHEBI:15378"/>
        <dbReference type="ChEBI" id="CHEBI:29985"/>
        <dbReference type="ChEBI" id="CHEBI:57540"/>
        <dbReference type="ChEBI" id="CHEBI:57945"/>
        <dbReference type="ChEBI" id="CHEBI:58066"/>
        <dbReference type="EC" id="1.2.1.88"/>
    </reaction>
</comment>
<dbReference type="EMBL" id="RKHQ01000001">
    <property type="protein sequence ID" value="ROR97543.1"/>
    <property type="molecule type" value="Genomic_DNA"/>
</dbReference>
<evidence type="ECO:0000256" key="2">
    <source>
        <dbReference type="ARBA" id="ARBA00012884"/>
    </source>
</evidence>
<keyword evidence="4" id="KW-0520">NAD</keyword>
<dbReference type="EC" id="1.2.1.88" evidence="2"/>
<dbReference type="Gene3D" id="3.20.20.220">
    <property type="match status" value="1"/>
</dbReference>
<evidence type="ECO:0000259" key="10">
    <source>
        <dbReference type="Pfam" id="PF00171"/>
    </source>
</evidence>
<dbReference type="InterPro" id="IPR016163">
    <property type="entry name" value="Ald_DH_C"/>
</dbReference>
<feature type="region of interest" description="Disordered" evidence="9">
    <location>
        <begin position="984"/>
        <end position="1004"/>
    </location>
</feature>
<dbReference type="GO" id="GO:0003700">
    <property type="term" value="F:DNA-binding transcription factor activity"/>
    <property type="evidence" value="ECO:0007669"/>
    <property type="project" value="InterPro"/>
</dbReference>
<dbReference type="GO" id="GO:0004657">
    <property type="term" value="F:proline dehydrogenase activity"/>
    <property type="evidence" value="ECO:0007669"/>
    <property type="project" value="InterPro"/>
</dbReference>
<dbReference type="PANTHER" id="PTHR42862:SF1">
    <property type="entry name" value="DELTA-1-PYRROLINE-5-CARBOXYLATE DEHYDROGENASE 2, ISOFORM A-RELATED"/>
    <property type="match status" value="1"/>
</dbReference>
<reference evidence="12 13" key="1">
    <citation type="submission" date="2018-11" db="EMBL/GenBank/DDBJ databases">
        <title>Sequencing the genomes of 1000 actinobacteria strains.</title>
        <authorList>
            <person name="Klenk H.-P."/>
        </authorList>
    </citation>
    <scope>NUCLEOTIDE SEQUENCE [LARGE SCALE GENOMIC DNA]</scope>
    <source>
        <strain evidence="12 13">DSM 13521</strain>
    </source>
</reference>
<dbReference type="Gene3D" id="3.40.605.10">
    <property type="entry name" value="Aldehyde Dehydrogenase, Chain A, domain 1"/>
    <property type="match status" value="1"/>
</dbReference>
<dbReference type="Proteomes" id="UP000275356">
    <property type="component" value="Unassembled WGS sequence"/>
</dbReference>
<dbReference type="PROSITE" id="PS00687">
    <property type="entry name" value="ALDEHYDE_DEHYDR_GLU"/>
    <property type="match status" value="1"/>
</dbReference>
<dbReference type="InterPro" id="IPR050485">
    <property type="entry name" value="Proline_metab_enzyme"/>
</dbReference>
<evidence type="ECO:0000256" key="8">
    <source>
        <dbReference type="RuleBase" id="RU003345"/>
    </source>
</evidence>
<name>A0A3N2DCP7_9MICO</name>
<dbReference type="GO" id="GO:0003842">
    <property type="term" value="F:L-glutamate gamma-semialdehyde dehydrogenase activity"/>
    <property type="evidence" value="ECO:0007669"/>
    <property type="project" value="UniProtKB-EC"/>
</dbReference>
<dbReference type="InterPro" id="IPR015590">
    <property type="entry name" value="Aldehyde_DH_dom"/>
</dbReference>
<dbReference type="Pfam" id="PF01619">
    <property type="entry name" value="Pro_dh"/>
    <property type="match status" value="1"/>
</dbReference>
<sequence>MRPREDLTTLLPLPDVATLRRLAPAAVGLARDWASAAGAASGGAAARDPSARLGALLADRAGLDLAVAFVDRVARPEDPRVAARELAALPAAATAGFLSPLDRVLLALGRVAAPVAPGVVVPAARARLRRLVGHLVVDSADRKLTAHLARAREAGYRLNLNLLGEAVLGEREAASRVARTVDLLRRPDVDYVSIKLSSLVSQVSTWDTPGTVARAVERLRPLYREALANGAFVNLDMEEYRDLAPTLDAFLALVGEPELARLEAGVVLQAYLPDAPAAFERVVEAATRRVDAGGAPVKVRLVKGANLAMELVEADLHGWPQAPHPSKAETDATYVRILDRALMPEVARAVRIGVAGHNLHHLALAHLLARERGVADAMDVEMLQGMAPAASRAVRDTVGSVLLYTPVVARDDFDLAVSYLVRRLEENASPENYLHQSLSAEGRAEAERRFLASIEDAAAVTTTPRRRAAAWSVAGAVAGSTAGLGGGPVAGAFANAPDADPTVEEVRETARTALASPPDLTVDTPELTSIAAVDALVGRARAVAGAWGATSGAERAAVLVDVADRLEADRFRLVALMAHEAGKTVGEADPEVSEAVDFARYYARGATLLDQEAAERGRVLVPRPVTLVTPPWNFPVAIAAGGVLAALAAGSAVVMKPSPNATRCGEEVAGAVRAALAAAGFDPDLVQVARVPEDEAGRHLVAHDGVDQVVLTGALATARLFAGWRVARPGGPRVLAETSGKNAIVVTPSADLDLAVADVTRSAFGHAGQKCSAASLVVLVGSVGTSRRFHDQLLDSVASLRVGVPDDLGTGMGPVIEPPSGKLRRALTTLDPGESWALVPRELTAEEIVEEWGPGAASWAGRLWTPGIRSGVRPGSWFHRTECFGPVLGVMRAATLDEAIEWQNAVAFGLTGGLHSLDEDEIARWTDRVEVGNAYVNRGITGAIVQRQPFGGWKGSVMGPGAKAGGPAYVAQLGDWRPARMTGAGASRVSGASEAATRDGELAGESVEGAAREALEREALAVEALAAAMLAGEDVTGLPAEENTLRLRPVPRLLIRLAETGAPGDLGLTVRCARALGVPEVTVSLAAGRAEAGAAVLPGGVGVVVEDETALAERLAGLGDVRVRWLGAPGEPAPTGLWEAALAVPVGSGATIIDDPAIGGPAAELRRVAREQAISRTRHRYGHLHG</sequence>
<dbReference type="PIRSF" id="PIRSF000197">
    <property type="entry name" value="Bifunct_PutA"/>
    <property type="match status" value="1"/>
</dbReference>
<accession>A0A3N2DCP7</accession>
<dbReference type="Gene3D" id="3.40.309.10">
    <property type="entry name" value="Aldehyde Dehydrogenase, Chain A, domain 2"/>
    <property type="match status" value="1"/>
</dbReference>
<dbReference type="AlphaFoldDB" id="A0A3N2DCP7"/>
<dbReference type="InterPro" id="IPR025703">
    <property type="entry name" value="Bifunct_PutA"/>
</dbReference>
<dbReference type="InterPro" id="IPR029041">
    <property type="entry name" value="FAD-linked_oxidoreductase-like"/>
</dbReference>
<comment type="similarity">
    <text evidence="8">Belongs to the aldehyde dehydrogenase family.</text>
</comment>
<evidence type="ECO:0000256" key="6">
    <source>
        <dbReference type="PIRSR" id="PIRSR000197-1"/>
    </source>
</evidence>
<evidence type="ECO:0000313" key="13">
    <source>
        <dbReference type="Proteomes" id="UP000275356"/>
    </source>
</evidence>
<evidence type="ECO:0000256" key="4">
    <source>
        <dbReference type="ARBA" id="ARBA00023027"/>
    </source>
</evidence>
<feature type="domain" description="Aldehyde dehydrogenase" evidence="10">
    <location>
        <begin position="529"/>
        <end position="968"/>
    </location>
</feature>
<organism evidence="12 13">
    <name type="scientific">Salana multivorans</name>
    <dbReference type="NCBI Taxonomy" id="120377"/>
    <lineage>
        <taxon>Bacteria</taxon>
        <taxon>Bacillati</taxon>
        <taxon>Actinomycetota</taxon>
        <taxon>Actinomycetes</taxon>
        <taxon>Micrococcales</taxon>
        <taxon>Beutenbergiaceae</taxon>
        <taxon>Salana</taxon>
    </lineage>
</organism>
<feature type="domain" description="Proline dehydrogenase" evidence="11">
    <location>
        <begin position="147"/>
        <end position="436"/>
    </location>
</feature>
<evidence type="ECO:0000313" key="12">
    <source>
        <dbReference type="EMBL" id="ROR97543.1"/>
    </source>
</evidence>
<evidence type="ECO:0000256" key="5">
    <source>
        <dbReference type="ARBA" id="ARBA00048142"/>
    </source>
</evidence>
<keyword evidence="3 8" id="KW-0560">Oxidoreductase</keyword>
<dbReference type="OrthoDB" id="9812625at2"/>
<evidence type="ECO:0000256" key="7">
    <source>
        <dbReference type="PROSITE-ProRule" id="PRU10007"/>
    </source>
</evidence>
<dbReference type="GO" id="GO:0009898">
    <property type="term" value="C:cytoplasmic side of plasma membrane"/>
    <property type="evidence" value="ECO:0007669"/>
    <property type="project" value="TreeGrafter"/>
</dbReference>
<dbReference type="PROSITE" id="PS00070">
    <property type="entry name" value="ALDEHYDE_DEHYDR_CYS"/>
    <property type="match status" value="1"/>
</dbReference>
<evidence type="ECO:0000256" key="9">
    <source>
        <dbReference type="SAM" id="MobiDB-lite"/>
    </source>
</evidence>
<comment type="pathway">
    <text evidence="1">Amino-acid degradation; L-proline degradation into L-glutamate; L-glutamate from L-proline: step 2/2.</text>
</comment>
<feature type="active site" evidence="6 7">
    <location>
        <position position="737"/>
    </location>
</feature>
<evidence type="ECO:0000259" key="11">
    <source>
        <dbReference type="Pfam" id="PF01619"/>
    </source>
</evidence>
<keyword evidence="13" id="KW-1185">Reference proteome</keyword>
<dbReference type="Pfam" id="PF00171">
    <property type="entry name" value="Aldedh"/>
    <property type="match status" value="1"/>
</dbReference>
<protein>
    <recommendedName>
        <fullName evidence="2">L-glutamate gamma-semialdehyde dehydrogenase</fullName>
        <ecNumber evidence="2">1.2.1.88</ecNumber>
    </recommendedName>
</protein>
<dbReference type="InterPro" id="IPR029510">
    <property type="entry name" value="Ald_DH_CS_GLU"/>
</dbReference>
<dbReference type="SUPFAM" id="SSF51730">
    <property type="entry name" value="FAD-linked oxidoreductase"/>
    <property type="match status" value="1"/>
</dbReference>